<dbReference type="GO" id="GO:0042276">
    <property type="term" value="P:error-prone translesion synthesis"/>
    <property type="evidence" value="ECO:0007669"/>
    <property type="project" value="TreeGrafter"/>
</dbReference>
<dbReference type="InterPro" id="IPR043502">
    <property type="entry name" value="DNA/RNA_pol_sf"/>
</dbReference>
<dbReference type="InterPro" id="IPR017961">
    <property type="entry name" value="DNA_pol_Y-fam_little_finger"/>
</dbReference>
<feature type="domain" description="BRCT" evidence="13">
    <location>
        <begin position="22"/>
        <end position="110"/>
    </location>
</feature>
<comment type="similarity">
    <text evidence="2">Belongs to the DNA polymerase type-Y family.</text>
</comment>
<dbReference type="Pfam" id="PF00533">
    <property type="entry name" value="BRCT"/>
    <property type="match status" value="1"/>
</dbReference>
<dbReference type="FunFam" id="3.30.1490.100:FF:000001">
    <property type="entry name" value="DNA repair protein REV1"/>
    <property type="match status" value="1"/>
</dbReference>
<dbReference type="SUPFAM" id="SSF52113">
    <property type="entry name" value="BRCT domain"/>
    <property type="match status" value="1"/>
</dbReference>
<dbReference type="EMBL" id="CANHGI010000002">
    <property type="protein sequence ID" value="CAI5442118.1"/>
    <property type="molecule type" value="Genomic_DNA"/>
</dbReference>
<dbReference type="InterPro" id="IPR053848">
    <property type="entry name" value="IMS_HHH_1"/>
</dbReference>
<keyword evidence="11" id="KW-0234">DNA repair</keyword>
<comment type="subcellular location">
    <subcellularLocation>
        <location evidence="1">Nucleus</location>
    </subcellularLocation>
</comment>
<dbReference type="PROSITE" id="PS50173">
    <property type="entry name" value="UMUC"/>
    <property type="match status" value="1"/>
</dbReference>
<dbReference type="GO" id="GO:0003684">
    <property type="term" value="F:damaged DNA binding"/>
    <property type="evidence" value="ECO:0007669"/>
    <property type="project" value="InterPro"/>
</dbReference>
<dbReference type="GO" id="GO:0006281">
    <property type="term" value="P:DNA repair"/>
    <property type="evidence" value="ECO:0007669"/>
    <property type="project" value="UniProtKB-KW"/>
</dbReference>
<evidence type="ECO:0000256" key="1">
    <source>
        <dbReference type="ARBA" id="ARBA00004123"/>
    </source>
</evidence>
<keyword evidence="5" id="KW-0808">Transferase</keyword>
<dbReference type="PANTHER" id="PTHR45990">
    <property type="entry name" value="DNA REPAIR PROTEIN REV1"/>
    <property type="match status" value="1"/>
</dbReference>
<dbReference type="Pfam" id="PF00817">
    <property type="entry name" value="IMS"/>
    <property type="match status" value="1"/>
</dbReference>
<keyword evidence="12" id="KW-0539">Nucleus</keyword>
<dbReference type="GO" id="GO:0070987">
    <property type="term" value="P:error-free translesion synthesis"/>
    <property type="evidence" value="ECO:0007669"/>
    <property type="project" value="TreeGrafter"/>
</dbReference>
<keyword evidence="10" id="KW-0238">DNA-binding</keyword>
<evidence type="ECO:0000256" key="8">
    <source>
        <dbReference type="ARBA" id="ARBA00022763"/>
    </source>
</evidence>
<dbReference type="InterPro" id="IPR036420">
    <property type="entry name" value="BRCT_dom_sf"/>
</dbReference>
<dbReference type="InterPro" id="IPR001126">
    <property type="entry name" value="UmuC"/>
</dbReference>
<dbReference type="AlphaFoldDB" id="A0A9P1MX42"/>
<evidence type="ECO:0000256" key="2">
    <source>
        <dbReference type="ARBA" id="ARBA00010945"/>
    </source>
</evidence>
<evidence type="ECO:0000259" key="13">
    <source>
        <dbReference type="PROSITE" id="PS50172"/>
    </source>
</evidence>
<keyword evidence="4" id="KW-0237">DNA synthesis</keyword>
<keyword evidence="6" id="KW-0548">Nucleotidyltransferase</keyword>
<comment type="caution">
    <text evidence="15">The sequence shown here is derived from an EMBL/GenBank/DDBJ whole genome shotgun (WGS) entry which is preliminary data.</text>
</comment>
<dbReference type="Pfam" id="PF21999">
    <property type="entry name" value="IMS_HHH_1"/>
    <property type="match status" value="1"/>
</dbReference>
<organism evidence="15 16">
    <name type="scientific">Caenorhabditis angaria</name>
    <dbReference type="NCBI Taxonomy" id="860376"/>
    <lineage>
        <taxon>Eukaryota</taxon>
        <taxon>Metazoa</taxon>
        <taxon>Ecdysozoa</taxon>
        <taxon>Nematoda</taxon>
        <taxon>Chromadorea</taxon>
        <taxon>Rhabditida</taxon>
        <taxon>Rhabditina</taxon>
        <taxon>Rhabditomorpha</taxon>
        <taxon>Rhabditoidea</taxon>
        <taxon>Rhabditidae</taxon>
        <taxon>Peloderinae</taxon>
        <taxon>Caenorhabditis</taxon>
    </lineage>
</organism>
<dbReference type="InterPro" id="IPR043128">
    <property type="entry name" value="Rev_trsase/Diguanyl_cyclase"/>
</dbReference>
<evidence type="ECO:0000256" key="9">
    <source>
        <dbReference type="ARBA" id="ARBA00022842"/>
    </source>
</evidence>
<evidence type="ECO:0000259" key="14">
    <source>
        <dbReference type="PROSITE" id="PS50173"/>
    </source>
</evidence>
<dbReference type="Gene3D" id="6.10.250.1490">
    <property type="match status" value="1"/>
</dbReference>
<sequence>MNMKISKLNYQVNSEKTKPIEKVSEIFKGFSVFVNGFTDPPALVIRDLMIAHGGEYHCYYMHRKTSFVIATSIANAKIDRIREKEIFIRADWITESISAGRALPYNQFLIYEKGANEKARIENFFTKTTSSTNEKCGSQSEIGGFLDARNPHFIKDYYARSRLHLISTLAQDMKDFVANLRQNSEKSTKKMRKGNLVFHIDLDCFFVSVALRTRSELINEPVAISHRANSGASSGASSMSEIASCSYPARKCGVKNGMLVKNALKMCPRLVLLPYQFDDYIEVSKRIYEILAGFSMNLRAVSCDEMYLSCPDEKNQEAVEFAEEIRRIIREETGCTASVGIGPTSLIARLATRHAKPDGVHMVTASQVSSFIASEKIKNLPGIGYQMMDKLGENLETCMELQTKSERELAGIFGPKQSAKIWRQCRGLEEDSEEFWEVQIRKSVSCDINYGIRFGKREDLNQLLKAISEEIESKLIQCQMMAGSVTLKLMIRSPNAPIETAKFMGHGHCDTQTKTINLTTSTCRATQILQETMKLSRIILASTKIEDLRGVGVTCAKLKSRTRKDAVEAVKEMFKKKSDVRNVEENEKIEKSVQGSFGFFNLTVIEIGKMERRQKLKGLDWLSMIKCAPTETTVIRIHRYFLFLLKSGRFTELRQQFQKFLDYSADLKKSHKSWFFASNAIQQRIKEESKEFFGIYVDFLTKNEEALMREKMEKKDEEKLQKMKKNWKLVEIIVEESNTKLNKS</sequence>
<protein>
    <recommendedName>
        <fullName evidence="3">DNA repair protein REV1</fullName>
    </recommendedName>
</protein>
<dbReference type="GO" id="GO:0046872">
    <property type="term" value="F:metal ion binding"/>
    <property type="evidence" value="ECO:0007669"/>
    <property type="project" value="UniProtKB-KW"/>
</dbReference>
<dbReference type="InterPro" id="IPR001357">
    <property type="entry name" value="BRCT_dom"/>
</dbReference>
<dbReference type="OrthoDB" id="427711at2759"/>
<evidence type="ECO:0000256" key="10">
    <source>
        <dbReference type="ARBA" id="ARBA00023125"/>
    </source>
</evidence>
<dbReference type="GO" id="GO:0005634">
    <property type="term" value="C:nucleus"/>
    <property type="evidence" value="ECO:0007669"/>
    <property type="project" value="UniProtKB-SubCell"/>
</dbReference>
<dbReference type="Gene3D" id="3.40.1170.60">
    <property type="match status" value="1"/>
</dbReference>
<evidence type="ECO:0000256" key="4">
    <source>
        <dbReference type="ARBA" id="ARBA00022634"/>
    </source>
</evidence>
<dbReference type="SUPFAM" id="SSF100879">
    <property type="entry name" value="Lesion bypass DNA polymerase (Y-family), little finger domain"/>
    <property type="match status" value="1"/>
</dbReference>
<dbReference type="Gene3D" id="3.40.50.10190">
    <property type="entry name" value="BRCT domain"/>
    <property type="match status" value="1"/>
</dbReference>
<evidence type="ECO:0000256" key="6">
    <source>
        <dbReference type="ARBA" id="ARBA00022695"/>
    </source>
</evidence>
<keyword evidence="9" id="KW-0460">Magnesium</keyword>
<dbReference type="Gene3D" id="1.10.150.20">
    <property type="entry name" value="5' to 3' exonuclease, C-terminal subdomain"/>
    <property type="match status" value="1"/>
</dbReference>
<evidence type="ECO:0000313" key="15">
    <source>
        <dbReference type="EMBL" id="CAI5442118.1"/>
    </source>
</evidence>
<dbReference type="CDD" id="cd17719">
    <property type="entry name" value="BRCT_Rev1"/>
    <property type="match status" value="1"/>
</dbReference>
<dbReference type="Gene3D" id="3.30.1490.100">
    <property type="entry name" value="DNA polymerase, Y-family, little finger domain"/>
    <property type="match status" value="1"/>
</dbReference>
<dbReference type="Proteomes" id="UP001152747">
    <property type="component" value="Unassembled WGS sequence"/>
</dbReference>
<dbReference type="SMART" id="SM00292">
    <property type="entry name" value="BRCT"/>
    <property type="match status" value="1"/>
</dbReference>
<evidence type="ECO:0000313" key="16">
    <source>
        <dbReference type="Proteomes" id="UP001152747"/>
    </source>
</evidence>
<dbReference type="GO" id="GO:0017125">
    <property type="term" value="F:deoxycytidyl transferase activity"/>
    <property type="evidence" value="ECO:0007669"/>
    <property type="project" value="TreeGrafter"/>
</dbReference>
<evidence type="ECO:0000256" key="11">
    <source>
        <dbReference type="ARBA" id="ARBA00023204"/>
    </source>
</evidence>
<proteinExistence type="inferred from homology"/>
<keyword evidence="8" id="KW-0227">DNA damage</keyword>
<dbReference type="PANTHER" id="PTHR45990:SF1">
    <property type="entry name" value="DNA REPAIR PROTEIN REV1"/>
    <property type="match status" value="1"/>
</dbReference>
<dbReference type="SUPFAM" id="SSF56672">
    <property type="entry name" value="DNA/RNA polymerases"/>
    <property type="match status" value="1"/>
</dbReference>
<dbReference type="InterPro" id="IPR036775">
    <property type="entry name" value="DNA_pol_Y-fam_lit_finger_sf"/>
</dbReference>
<evidence type="ECO:0000256" key="12">
    <source>
        <dbReference type="ARBA" id="ARBA00023242"/>
    </source>
</evidence>
<evidence type="ECO:0000256" key="7">
    <source>
        <dbReference type="ARBA" id="ARBA00022723"/>
    </source>
</evidence>
<gene>
    <name evidence="15" type="ORF">CAMP_LOCUS4755</name>
</gene>
<accession>A0A9P1MX42</accession>
<keyword evidence="7" id="KW-0479">Metal-binding</keyword>
<keyword evidence="16" id="KW-1185">Reference proteome</keyword>
<evidence type="ECO:0000256" key="3">
    <source>
        <dbReference type="ARBA" id="ARBA00020399"/>
    </source>
</evidence>
<reference evidence="15" key="1">
    <citation type="submission" date="2022-11" db="EMBL/GenBank/DDBJ databases">
        <authorList>
            <person name="Kikuchi T."/>
        </authorList>
    </citation>
    <scope>NUCLEOTIDE SEQUENCE</scope>
    <source>
        <strain evidence="15">PS1010</strain>
    </source>
</reference>
<feature type="domain" description="UmuC" evidence="14">
    <location>
        <begin position="197"/>
        <end position="384"/>
    </location>
</feature>
<evidence type="ECO:0000256" key="5">
    <source>
        <dbReference type="ARBA" id="ARBA00022679"/>
    </source>
</evidence>
<dbReference type="PROSITE" id="PS50172">
    <property type="entry name" value="BRCT"/>
    <property type="match status" value="1"/>
</dbReference>
<name>A0A9P1MX42_9PELO</name>
<dbReference type="GO" id="GO:0003887">
    <property type="term" value="F:DNA-directed DNA polymerase activity"/>
    <property type="evidence" value="ECO:0007669"/>
    <property type="project" value="InterPro"/>
</dbReference>
<dbReference type="Pfam" id="PF11799">
    <property type="entry name" value="IMS_C"/>
    <property type="match status" value="1"/>
</dbReference>
<dbReference type="Gene3D" id="3.30.70.270">
    <property type="match status" value="1"/>
</dbReference>